<evidence type="ECO:0000313" key="1">
    <source>
        <dbReference type="EMBL" id="CAG8853760.1"/>
    </source>
</evidence>
<reference evidence="1 2" key="1">
    <citation type="submission" date="2021-06" db="EMBL/GenBank/DDBJ databases">
        <authorList>
            <person name="Kallberg Y."/>
            <person name="Tangrot J."/>
            <person name="Rosling A."/>
        </authorList>
    </citation>
    <scope>NUCLEOTIDE SEQUENCE [LARGE SCALE GENOMIC DNA]</scope>
    <source>
        <strain evidence="1 2">120-4 pot B 10/14</strain>
    </source>
</reference>
<dbReference type="Proteomes" id="UP000789901">
    <property type="component" value="Unassembled WGS sequence"/>
</dbReference>
<proteinExistence type="predicted"/>
<organism evidence="1 2">
    <name type="scientific">Gigaspora margarita</name>
    <dbReference type="NCBI Taxonomy" id="4874"/>
    <lineage>
        <taxon>Eukaryota</taxon>
        <taxon>Fungi</taxon>
        <taxon>Fungi incertae sedis</taxon>
        <taxon>Mucoromycota</taxon>
        <taxon>Glomeromycotina</taxon>
        <taxon>Glomeromycetes</taxon>
        <taxon>Diversisporales</taxon>
        <taxon>Gigasporaceae</taxon>
        <taxon>Gigaspora</taxon>
    </lineage>
</organism>
<protein>
    <submittedName>
        <fullName evidence="1">41422_t:CDS:1</fullName>
    </submittedName>
</protein>
<evidence type="ECO:0000313" key="2">
    <source>
        <dbReference type="Proteomes" id="UP000789901"/>
    </source>
</evidence>
<name>A0ABN7XFJ1_GIGMA</name>
<feature type="non-terminal residue" evidence="1">
    <location>
        <position position="1"/>
    </location>
</feature>
<keyword evidence="2" id="KW-1185">Reference proteome</keyword>
<sequence>TTNQTQQLDQPSSEILLSSLLDMEIDDNNNQSNLQESSSSS</sequence>
<gene>
    <name evidence="1" type="ORF">GMARGA_LOCUS42581</name>
</gene>
<comment type="caution">
    <text evidence="1">The sequence shown here is derived from an EMBL/GenBank/DDBJ whole genome shotgun (WGS) entry which is preliminary data.</text>
</comment>
<dbReference type="EMBL" id="CAJVQB010128942">
    <property type="protein sequence ID" value="CAG8853760.1"/>
    <property type="molecule type" value="Genomic_DNA"/>
</dbReference>
<accession>A0ABN7XFJ1</accession>